<dbReference type="InterPro" id="IPR028250">
    <property type="entry name" value="DsbDN"/>
</dbReference>
<dbReference type="Pfam" id="PF11412">
    <property type="entry name" value="DsbD_N"/>
    <property type="match status" value="1"/>
</dbReference>
<accession>A0A1I6RGQ6</accession>
<dbReference type="AlphaFoldDB" id="A0A1I6RGQ6"/>
<evidence type="ECO:0000313" key="3">
    <source>
        <dbReference type="EMBL" id="SFS63897.1"/>
    </source>
</evidence>
<sequence length="265" mass="28522">MKRKLLPAILFALLAPLPASAMDVIKGEILQGWVRPDGNRIAAIRMTMTPGWKTYWRAPGDMGIPPHFDWTGSQNLSAIALEWPTPTVFREKNLKTIGYKDQVVLPLVITLPQKGAPVHLKTTIDLGVCLDVCVPAKLHLEGVIDTDATRAEPAIAASLAQRPYTEKEAGVAKATCAIRFVNGDLELETAITLPNTGAPELVVIEAGHPDLWVSEADSIRRGNTLTSKVDISHSTGGPIALNRAHIRMTVLGSKHAVDIQGCTPG</sequence>
<evidence type="ECO:0000313" key="4">
    <source>
        <dbReference type="Proteomes" id="UP000199239"/>
    </source>
</evidence>
<name>A0A1I6RGQ6_9RHOB</name>
<evidence type="ECO:0000256" key="1">
    <source>
        <dbReference type="SAM" id="SignalP"/>
    </source>
</evidence>
<dbReference type="RefSeq" id="WP_245764199.1">
    <property type="nucleotide sequence ID" value="NZ_FPAJ01000002.1"/>
</dbReference>
<gene>
    <name evidence="3" type="ORF">SAMN04488040_1239</name>
</gene>
<organism evidence="3 4">
    <name type="scientific">Sulfitobacter marinus</name>
    <dbReference type="NCBI Taxonomy" id="394264"/>
    <lineage>
        <taxon>Bacteria</taxon>
        <taxon>Pseudomonadati</taxon>
        <taxon>Pseudomonadota</taxon>
        <taxon>Alphaproteobacteria</taxon>
        <taxon>Rhodobacterales</taxon>
        <taxon>Roseobacteraceae</taxon>
        <taxon>Sulfitobacter</taxon>
    </lineage>
</organism>
<dbReference type="STRING" id="394264.SAMN04488040_1239"/>
<reference evidence="4" key="1">
    <citation type="submission" date="2016-10" db="EMBL/GenBank/DDBJ databases">
        <authorList>
            <person name="Varghese N."/>
            <person name="Submissions S."/>
        </authorList>
    </citation>
    <scope>NUCLEOTIDE SEQUENCE [LARGE SCALE GENOMIC DNA]</scope>
    <source>
        <strain evidence="4">DSM 23422</strain>
    </source>
</reference>
<feature type="signal peptide" evidence="1">
    <location>
        <begin position="1"/>
        <end position="21"/>
    </location>
</feature>
<feature type="domain" description="Thiol:disulfide interchange protein DsbD N-terminal" evidence="2">
    <location>
        <begin position="36"/>
        <end position="139"/>
    </location>
</feature>
<evidence type="ECO:0000259" key="2">
    <source>
        <dbReference type="Pfam" id="PF11412"/>
    </source>
</evidence>
<protein>
    <submittedName>
        <fullName evidence="3">Thiol-disulfide interchange protein, contains DsbC and DsbD domains</fullName>
    </submittedName>
</protein>
<keyword evidence="4" id="KW-1185">Reference proteome</keyword>
<dbReference type="Proteomes" id="UP000199239">
    <property type="component" value="Unassembled WGS sequence"/>
</dbReference>
<proteinExistence type="predicted"/>
<dbReference type="EMBL" id="FPAJ01000002">
    <property type="protein sequence ID" value="SFS63897.1"/>
    <property type="molecule type" value="Genomic_DNA"/>
</dbReference>
<keyword evidence="1" id="KW-0732">Signal</keyword>
<feature type="chain" id="PRO_5011578968" evidence="1">
    <location>
        <begin position="22"/>
        <end position="265"/>
    </location>
</feature>